<evidence type="ECO:0000313" key="12">
    <source>
        <dbReference type="Proteomes" id="UP000732377"/>
    </source>
</evidence>
<keyword evidence="6 8" id="KW-0472">Membrane</keyword>
<sequence length="265" mass="27601">MDIATIGGLILAILAIAVGAAEEGVTLRSLLGPSAFLIVVGGSVGATIISHTIQDLKAVPRGLKLSLFPPKQDYQGMIDLLVGFSEKARRNGLLSLQEDADHAAHPVVRRGLTMAVDGADPEAVVNVMRAMSEEQAAETLRAAAVFETAGGYAPTLGIMGTVMGLITIMRQLDRPDTLGPAISVAFLATLYGLGSANLLFLPLASKIKNIAKQETHFNEMIILGIEGIQAGENPRNLREKLSIYLPASGGGRARAAAGAAVQEGV</sequence>
<dbReference type="InterPro" id="IPR047055">
    <property type="entry name" value="MotA-like"/>
</dbReference>
<evidence type="ECO:0000256" key="2">
    <source>
        <dbReference type="ARBA" id="ARBA00022475"/>
    </source>
</evidence>
<dbReference type="RefSeq" id="WP_273378568.1">
    <property type="nucleotide sequence ID" value="NZ_PIUK01000034.1"/>
</dbReference>
<evidence type="ECO:0000256" key="3">
    <source>
        <dbReference type="ARBA" id="ARBA00022692"/>
    </source>
</evidence>
<evidence type="ECO:0000256" key="1">
    <source>
        <dbReference type="ARBA" id="ARBA00004651"/>
    </source>
</evidence>
<feature type="domain" description="Motility protein A N-terminal" evidence="10">
    <location>
        <begin position="7"/>
        <end position="91"/>
    </location>
</feature>
<evidence type="ECO:0000256" key="6">
    <source>
        <dbReference type="ARBA" id="ARBA00023136"/>
    </source>
</evidence>
<dbReference type="GO" id="GO:0005886">
    <property type="term" value="C:plasma membrane"/>
    <property type="evidence" value="ECO:0007669"/>
    <property type="project" value="UniProtKB-SubCell"/>
</dbReference>
<organism evidence="11 12">
    <name type="scientific">Symbiobacterium thermophilum</name>
    <dbReference type="NCBI Taxonomy" id="2734"/>
    <lineage>
        <taxon>Bacteria</taxon>
        <taxon>Bacillati</taxon>
        <taxon>Bacillota</taxon>
        <taxon>Clostridia</taxon>
        <taxon>Eubacteriales</taxon>
        <taxon>Symbiobacteriaceae</taxon>
        <taxon>Symbiobacterium</taxon>
    </lineage>
</organism>
<keyword evidence="4" id="KW-0283">Flagellar rotation</keyword>
<evidence type="ECO:0000259" key="10">
    <source>
        <dbReference type="Pfam" id="PF20560"/>
    </source>
</evidence>
<proteinExistence type="inferred from homology"/>
<dbReference type="Pfam" id="PF01618">
    <property type="entry name" value="MotA_ExbB"/>
    <property type="match status" value="1"/>
</dbReference>
<reference evidence="11" key="1">
    <citation type="submission" date="2017-11" db="EMBL/GenBank/DDBJ databases">
        <title>Three new genomes from thermophilic consortium.</title>
        <authorList>
            <person name="Quaggio R."/>
            <person name="Amgarten D."/>
            <person name="Setubal J.C."/>
        </authorList>
    </citation>
    <scope>NUCLEOTIDE SEQUENCE</scope>
    <source>
        <strain evidence="11">ZCTH01-B2</strain>
    </source>
</reference>
<protein>
    <submittedName>
        <fullName evidence="11">Motility protein A</fullName>
    </submittedName>
</protein>
<dbReference type="NCBIfam" id="NF006583">
    <property type="entry name" value="PRK09109.1"/>
    <property type="match status" value="1"/>
</dbReference>
<accession>A0A953I159</accession>
<evidence type="ECO:0000256" key="8">
    <source>
        <dbReference type="SAM" id="Phobius"/>
    </source>
</evidence>
<dbReference type="PANTHER" id="PTHR30433">
    <property type="entry name" value="CHEMOTAXIS PROTEIN MOTA"/>
    <property type="match status" value="1"/>
</dbReference>
<dbReference type="EMBL" id="PIUK01000034">
    <property type="protein sequence ID" value="MBY6275655.1"/>
    <property type="molecule type" value="Genomic_DNA"/>
</dbReference>
<comment type="subcellular location">
    <subcellularLocation>
        <location evidence="1">Cell membrane</location>
        <topology evidence="1">Multi-pass membrane protein</topology>
    </subcellularLocation>
    <subcellularLocation>
        <location evidence="7">Membrane</location>
        <topology evidence="7">Multi-pass membrane protein</topology>
    </subcellularLocation>
</comment>
<evidence type="ECO:0000313" key="11">
    <source>
        <dbReference type="EMBL" id="MBY6275655.1"/>
    </source>
</evidence>
<dbReference type="PANTHER" id="PTHR30433:SF3">
    <property type="entry name" value="MOTILITY PROTEIN A"/>
    <property type="match status" value="1"/>
</dbReference>
<dbReference type="Proteomes" id="UP000732377">
    <property type="component" value="Unassembled WGS sequence"/>
</dbReference>
<evidence type="ECO:0000256" key="5">
    <source>
        <dbReference type="ARBA" id="ARBA00022989"/>
    </source>
</evidence>
<evidence type="ECO:0000256" key="4">
    <source>
        <dbReference type="ARBA" id="ARBA00022779"/>
    </source>
</evidence>
<evidence type="ECO:0000259" key="9">
    <source>
        <dbReference type="Pfam" id="PF01618"/>
    </source>
</evidence>
<comment type="caution">
    <text evidence="11">The sequence shown here is derived from an EMBL/GenBank/DDBJ whole genome shotgun (WGS) entry which is preliminary data.</text>
</comment>
<gene>
    <name evidence="11" type="ORF">CWE10_05435</name>
</gene>
<name>A0A953I159_SYMTR</name>
<feature type="transmembrane region" description="Helical" evidence="8">
    <location>
        <begin position="181"/>
        <end position="203"/>
    </location>
</feature>
<dbReference type="GO" id="GO:0015031">
    <property type="term" value="P:protein transport"/>
    <property type="evidence" value="ECO:0007669"/>
    <property type="project" value="UniProtKB-KW"/>
</dbReference>
<comment type="similarity">
    <text evidence="7">Belongs to the exbB/tolQ family.</text>
</comment>
<dbReference type="GO" id="GO:0006935">
    <property type="term" value="P:chemotaxis"/>
    <property type="evidence" value="ECO:0007669"/>
    <property type="project" value="InterPro"/>
</dbReference>
<feature type="domain" description="MotA/TolQ/ExbB proton channel" evidence="9">
    <location>
        <begin position="101"/>
        <end position="216"/>
    </location>
</feature>
<keyword evidence="7" id="KW-0653">Protein transport</keyword>
<feature type="transmembrane region" description="Helical" evidence="8">
    <location>
        <begin position="35"/>
        <end position="53"/>
    </location>
</feature>
<keyword evidence="3 8" id="KW-0812">Transmembrane</keyword>
<dbReference type="Pfam" id="PF20560">
    <property type="entry name" value="MotA_N"/>
    <property type="match status" value="1"/>
</dbReference>
<dbReference type="AlphaFoldDB" id="A0A953I159"/>
<keyword evidence="7" id="KW-0813">Transport</keyword>
<dbReference type="InterPro" id="IPR002898">
    <property type="entry name" value="MotA_ExbB_proton_chnl"/>
</dbReference>
<dbReference type="InterPro" id="IPR046786">
    <property type="entry name" value="MotA_N"/>
</dbReference>
<feature type="transmembrane region" description="Helical" evidence="8">
    <location>
        <begin position="149"/>
        <end position="169"/>
    </location>
</feature>
<evidence type="ECO:0000256" key="7">
    <source>
        <dbReference type="RuleBase" id="RU004057"/>
    </source>
</evidence>
<dbReference type="GO" id="GO:0071978">
    <property type="term" value="P:bacterial-type flagellum-dependent swarming motility"/>
    <property type="evidence" value="ECO:0007669"/>
    <property type="project" value="InterPro"/>
</dbReference>
<keyword evidence="2" id="KW-1003">Cell membrane</keyword>
<keyword evidence="5 8" id="KW-1133">Transmembrane helix</keyword>